<sequence length="262" mass="30320">MFLDSRDIIDKGLESNNLQTHGLEPSVDLRVTRNTANDVFVKMMERWFQMHVSETIDNYLGLPFIIVFHLKEVDKPFFTWTSIVTVAKALETNFGWQVEDGMNSVDRGCLRCGARDEMTIHALKDCLKVRAILSLGGIDGRLLEFDYERCIDWMEAVMGFVDRKAFEDFVTTFWNIWNSQNNALFWGKDEDAIVIWDRAKTLTSDFRIHNLTHEPMIPKTHCTQNWEKPPNDFTKVNIVAIVVDNMIVFGVIVRDCDDFVLG</sequence>
<organism evidence="1 2">
    <name type="scientific">Gossypium armourianum</name>
    <dbReference type="NCBI Taxonomy" id="34283"/>
    <lineage>
        <taxon>Eukaryota</taxon>
        <taxon>Viridiplantae</taxon>
        <taxon>Streptophyta</taxon>
        <taxon>Embryophyta</taxon>
        <taxon>Tracheophyta</taxon>
        <taxon>Spermatophyta</taxon>
        <taxon>Magnoliopsida</taxon>
        <taxon>eudicotyledons</taxon>
        <taxon>Gunneridae</taxon>
        <taxon>Pentapetalae</taxon>
        <taxon>rosids</taxon>
        <taxon>malvids</taxon>
        <taxon>Malvales</taxon>
        <taxon>Malvaceae</taxon>
        <taxon>Malvoideae</taxon>
        <taxon>Gossypium</taxon>
    </lineage>
</organism>
<gene>
    <name evidence="1" type="ORF">Goarm_014635</name>
</gene>
<dbReference type="Proteomes" id="UP000593575">
    <property type="component" value="Unassembled WGS sequence"/>
</dbReference>
<proteinExistence type="predicted"/>
<name>A0A7J9J6Z4_9ROSI</name>
<protein>
    <recommendedName>
        <fullName evidence="3">Reverse transcriptase zinc-binding domain-containing protein</fullName>
    </recommendedName>
</protein>
<keyword evidence="2" id="KW-1185">Reference proteome</keyword>
<accession>A0A7J9J6Z4</accession>
<dbReference type="EMBL" id="JABFAE010000006">
    <property type="protein sequence ID" value="MBA0830087.1"/>
    <property type="molecule type" value="Genomic_DNA"/>
</dbReference>
<feature type="non-terminal residue" evidence="1">
    <location>
        <position position="1"/>
    </location>
</feature>
<dbReference type="AlphaFoldDB" id="A0A7J9J6Z4"/>
<comment type="caution">
    <text evidence="1">The sequence shown here is derived from an EMBL/GenBank/DDBJ whole genome shotgun (WGS) entry which is preliminary data.</text>
</comment>
<reference evidence="1 2" key="1">
    <citation type="journal article" date="2019" name="Genome Biol. Evol.">
        <title>Insights into the evolution of the New World diploid cottons (Gossypium, subgenus Houzingenia) based on genome sequencing.</title>
        <authorList>
            <person name="Grover C.E."/>
            <person name="Arick M.A. 2nd"/>
            <person name="Thrash A."/>
            <person name="Conover J.L."/>
            <person name="Sanders W.S."/>
            <person name="Peterson D.G."/>
            <person name="Frelichowski J.E."/>
            <person name="Scheffler J.A."/>
            <person name="Scheffler B.E."/>
            <person name="Wendel J.F."/>
        </authorList>
    </citation>
    <scope>NUCLEOTIDE SEQUENCE [LARGE SCALE GENOMIC DNA]</scope>
    <source>
        <strain evidence="1">6</strain>
        <tissue evidence="1">Leaf</tissue>
    </source>
</reference>
<evidence type="ECO:0000313" key="1">
    <source>
        <dbReference type="EMBL" id="MBA0830087.1"/>
    </source>
</evidence>
<evidence type="ECO:0008006" key="3">
    <source>
        <dbReference type="Google" id="ProtNLM"/>
    </source>
</evidence>
<evidence type="ECO:0000313" key="2">
    <source>
        <dbReference type="Proteomes" id="UP000593575"/>
    </source>
</evidence>